<evidence type="ECO:0000256" key="7">
    <source>
        <dbReference type="ARBA" id="ARBA00023273"/>
    </source>
</evidence>
<dbReference type="AlphaFoldDB" id="A0A7R9CDJ0"/>
<gene>
    <name evidence="9" type="ORF">TCEB3V08_LOCUS1700</name>
</gene>
<dbReference type="GO" id="GO:0034451">
    <property type="term" value="C:centriolar satellite"/>
    <property type="evidence" value="ECO:0007669"/>
    <property type="project" value="TreeGrafter"/>
</dbReference>
<keyword evidence="6" id="KW-0206">Cytoskeleton</keyword>
<name>A0A7R9CDJ0_TIMCR</name>
<reference evidence="9" key="1">
    <citation type="submission" date="2020-11" db="EMBL/GenBank/DDBJ databases">
        <authorList>
            <person name="Tran Van P."/>
        </authorList>
    </citation>
    <scope>NUCLEOTIDE SEQUENCE</scope>
</reference>
<evidence type="ECO:0000256" key="6">
    <source>
        <dbReference type="ARBA" id="ARBA00023212"/>
    </source>
</evidence>
<evidence type="ECO:0000256" key="1">
    <source>
        <dbReference type="ARBA" id="ARBA00004120"/>
    </source>
</evidence>
<keyword evidence="5 8" id="KW-0175">Coiled coil</keyword>
<evidence type="ECO:0000256" key="5">
    <source>
        <dbReference type="ARBA" id="ARBA00023054"/>
    </source>
</evidence>
<dbReference type="InterPro" id="IPR026201">
    <property type="entry name" value="Cep290"/>
</dbReference>
<dbReference type="EMBL" id="OC316785">
    <property type="protein sequence ID" value="CAD7393737.1"/>
    <property type="molecule type" value="Genomic_DNA"/>
</dbReference>
<accession>A0A7R9CDJ0</accession>
<dbReference type="GO" id="GO:1905349">
    <property type="term" value="P:ciliary transition zone assembly"/>
    <property type="evidence" value="ECO:0007669"/>
    <property type="project" value="TreeGrafter"/>
</dbReference>
<evidence type="ECO:0000256" key="2">
    <source>
        <dbReference type="ARBA" id="ARBA00004300"/>
    </source>
</evidence>
<organism evidence="9">
    <name type="scientific">Timema cristinae</name>
    <name type="common">Walking stick</name>
    <dbReference type="NCBI Taxonomy" id="61476"/>
    <lineage>
        <taxon>Eukaryota</taxon>
        <taxon>Metazoa</taxon>
        <taxon>Ecdysozoa</taxon>
        <taxon>Arthropoda</taxon>
        <taxon>Hexapoda</taxon>
        <taxon>Insecta</taxon>
        <taxon>Pterygota</taxon>
        <taxon>Neoptera</taxon>
        <taxon>Polyneoptera</taxon>
        <taxon>Phasmatodea</taxon>
        <taxon>Timematodea</taxon>
        <taxon>Timematoidea</taxon>
        <taxon>Timematidae</taxon>
        <taxon>Timema</taxon>
    </lineage>
</organism>
<dbReference type="GO" id="GO:1905515">
    <property type="term" value="P:non-motile cilium assembly"/>
    <property type="evidence" value="ECO:0007669"/>
    <property type="project" value="TreeGrafter"/>
</dbReference>
<dbReference type="GO" id="GO:0035869">
    <property type="term" value="C:ciliary transition zone"/>
    <property type="evidence" value="ECO:0007669"/>
    <property type="project" value="TreeGrafter"/>
</dbReference>
<keyword evidence="4" id="KW-0970">Cilium biogenesis/degradation</keyword>
<sequence>MSPSSPMTEMIVKLREYESGEYGLMEAVDEIKQLRKQRQLRDRQIEELIQSSNKLQEEATSLEEQNMALREKLGISAENPIRVDGILAQRKKEQLLVKVLQQQSERLGEDKLHLQLENRRLCKRLSRLCEQLKSLGQSPDVSTLDEQDSVLALPAPEDRELVRVLWDLCYTADMQLVISEAVSSSAIGRLTSMEAEVKLVEEERDSLKQGMVYIEEKLLAVTKENEALRTGMHEILDSVRSQDGGTVATGFKKNLPRKEKLDMFNFWRYSLASNLEGLVTHSPLASSALVAQCDSGITLQ</sequence>
<dbReference type="PANTHER" id="PTHR18879:SF20">
    <property type="entry name" value="CENTROSOMAL PROTEIN OF 290 KDA"/>
    <property type="match status" value="1"/>
</dbReference>
<keyword evidence="7" id="KW-0966">Cell projection</keyword>
<dbReference type="GO" id="GO:0097711">
    <property type="term" value="P:ciliary basal body-plasma membrane docking"/>
    <property type="evidence" value="ECO:0007669"/>
    <property type="project" value="TreeGrafter"/>
</dbReference>
<protein>
    <submittedName>
        <fullName evidence="9">Uncharacterized protein</fullName>
    </submittedName>
</protein>
<dbReference type="PANTHER" id="PTHR18879">
    <property type="entry name" value="CENTROSOMAL PROTEIN OF 290 KDA"/>
    <property type="match status" value="1"/>
</dbReference>
<evidence type="ECO:0000313" key="9">
    <source>
        <dbReference type="EMBL" id="CAD7393737.1"/>
    </source>
</evidence>
<comment type="subcellular location">
    <subcellularLocation>
        <location evidence="1">Cytoplasm</location>
        <location evidence="1">Cytoskeleton</location>
        <location evidence="1">Cilium basal body</location>
    </subcellularLocation>
    <subcellularLocation>
        <location evidence="2">Cytoplasm</location>
        <location evidence="2">Cytoskeleton</location>
        <location evidence="2">Microtubule organizing center</location>
        <location evidence="2">Centrosome</location>
    </subcellularLocation>
</comment>
<keyword evidence="3" id="KW-0963">Cytoplasm</keyword>
<feature type="coiled-coil region" evidence="8">
    <location>
        <begin position="31"/>
        <end position="72"/>
    </location>
</feature>
<evidence type="ECO:0000256" key="3">
    <source>
        <dbReference type="ARBA" id="ARBA00022490"/>
    </source>
</evidence>
<evidence type="ECO:0000256" key="4">
    <source>
        <dbReference type="ARBA" id="ARBA00022794"/>
    </source>
</evidence>
<proteinExistence type="predicted"/>
<evidence type="ECO:0000256" key="8">
    <source>
        <dbReference type="SAM" id="Coils"/>
    </source>
</evidence>